<evidence type="ECO:0000313" key="2">
    <source>
        <dbReference type="EMBL" id="KAF2600321.1"/>
    </source>
</evidence>
<reference evidence="2" key="1">
    <citation type="submission" date="2019-12" db="EMBL/GenBank/DDBJ databases">
        <title>Genome sequencing and annotation of Brassica cretica.</title>
        <authorList>
            <person name="Studholme D.J."/>
            <person name="Sarris P.F."/>
        </authorList>
    </citation>
    <scope>NUCLEOTIDE SEQUENCE</scope>
    <source>
        <strain evidence="2">PFS-001/15</strain>
        <strain evidence="1">PFS-102/07</strain>
        <tissue evidence="2">Leaf</tissue>
    </source>
</reference>
<sequence>MDGRYVAIGPRTSKSLRSNRPGHMDGRYVATVQATWTVSTYRPARERAGRYVTTGPRMNWSLCSDQPSHMDDIRDLWEIKVFLPFVL</sequence>
<dbReference type="Proteomes" id="UP000712281">
    <property type="component" value="Unassembled WGS sequence"/>
</dbReference>
<accession>A0A8S9L2L5</accession>
<name>A0A8S9L2L5_BRACR</name>
<protein>
    <submittedName>
        <fullName evidence="2">Uncharacterized protein</fullName>
    </submittedName>
</protein>
<evidence type="ECO:0000313" key="1">
    <source>
        <dbReference type="EMBL" id="KAF2583874.1"/>
    </source>
</evidence>
<dbReference type="EMBL" id="QGKY02000246">
    <property type="protein sequence ID" value="KAF2583874.1"/>
    <property type="molecule type" value="Genomic_DNA"/>
</dbReference>
<dbReference type="AlphaFoldDB" id="A0A8S9L2L5"/>
<gene>
    <name evidence="2" type="ORF">F2Q68_00009466</name>
    <name evidence="1" type="ORF">F2Q70_00037256</name>
</gene>
<evidence type="ECO:0000313" key="3">
    <source>
        <dbReference type="Proteomes" id="UP000712281"/>
    </source>
</evidence>
<comment type="caution">
    <text evidence="2">The sequence shown here is derived from an EMBL/GenBank/DDBJ whole genome shotgun (WGS) entry which is preliminary data.</text>
</comment>
<proteinExistence type="predicted"/>
<organism evidence="2 3">
    <name type="scientific">Brassica cretica</name>
    <name type="common">Mustard</name>
    <dbReference type="NCBI Taxonomy" id="69181"/>
    <lineage>
        <taxon>Eukaryota</taxon>
        <taxon>Viridiplantae</taxon>
        <taxon>Streptophyta</taxon>
        <taxon>Embryophyta</taxon>
        <taxon>Tracheophyta</taxon>
        <taxon>Spermatophyta</taxon>
        <taxon>Magnoliopsida</taxon>
        <taxon>eudicotyledons</taxon>
        <taxon>Gunneridae</taxon>
        <taxon>Pentapetalae</taxon>
        <taxon>rosids</taxon>
        <taxon>malvids</taxon>
        <taxon>Brassicales</taxon>
        <taxon>Brassicaceae</taxon>
        <taxon>Brassiceae</taxon>
        <taxon>Brassica</taxon>
    </lineage>
</organism>
<dbReference type="EMBL" id="QGKW02000717">
    <property type="protein sequence ID" value="KAF2600321.1"/>
    <property type="molecule type" value="Genomic_DNA"/>
</dbReference>